<proteinExistence type="predicted"/>
<evidence type="ECO:0000256" key="1">
    <source>
        <dbReference type="SAM" id="Phobius"/>
    </source>
</evidence>
<keyword evidence="1" id="KW-0812">Transmembrane</keyword>
<feature type="transmembrane region" description="Helical" evidence="1">
    <location>
        <begin position="12"/>
        <end position="32"/>
    </location>
</feature>
<evidence type="ECO:0000313" key="2">
    <source>
        <dbReference type="EMBL" id="UVI27319.1"/>
    </source>
</evidence>
<accession>A0ABY5S0Z8</accession>
<sequence>MTRDRKVRTGWKIIVALTLIAAGFAVYPYLLFDPGQSRVAIDDSFSLHYPLLLVHIYVSFLALLIGWLQFLPSLRARKPHLHRMVGRLYLGFVVVGGISGLVVGMYTESYVRQMAFLTLVALWLFTGWKGYSAARRKQFDAHGMWMTRNYALTLVAASARLVTPICILVYLAGHWNEPFQGVPAILEHVLEVNIWVGLVLNFAISEWVIISRLIKR</sequence>
<feature type="transmembrane region" description="Helical" evidence="1">
    <location>
        <begin position="192"/>
        <end position="210"/>
    </location>
</feature>
<keyword evidence="1" id="KW-1133">Transmembrane helix</keyword>
<dbReference type="EMBL" id="CP091430">
    <property type="protein sequence ID" value="UVI27319.1"/>
    <property type="molecule type" value="Genomic_DNA"/>
</dbReference>
<feature type="transmembrane region" description="Helical" evidence="1">
    <location>
        <begin position="47"/>
        <end position="68"/>
    </location>
</feature>
<feature type="transmembrane region" description="Helical" evidence="1">
    <location>
        <begin position="151"/>
        <end position="172"/>
    </location>
</feature>
<feature type="transmembrane region" description="Helical" evidence="1">
    <location>
        <begin position="113"/>
        <end position="131"/>
    </location>
</feature>
<evidence type="ECO:0000313" key="3">
    <source>
        <dbReference type="Proteomes" id="UP001057877"/>
    </source>
</evidence>
<dbReference type="InterPro" id="IPR018750">
    <property type="entry name" value="DUF2306_membrane"/>
</dbReference>
<dbReference type="Pfam" id="PF10067">
    <property type="entry name" value="DUF2306"/>
    <property type="match status" value="1"/>
</dbReference>
<dbReference type="Proteomes" id="UP001057877">
    <property type="component" value="Chromosome"/>
</dbReference>
<name>A0ABY5S0Z8_9BACL</name>
<keyword evidence="3" id="KW-1185">Reference proteome</keyword>
<feature type="transmembrane region" description="Helical" evidence="1">
    <location>
        <begin position="88"/>
        <end position="107"/>
    </location>
</feature>
<organism evidence="2 3">
    <name type="scientific">Paenibacillus spongiae</name>
    <dbReference type="NCBI Taxonomy" id="2909671"/>
    <lineage>
        <taxon>Bacteria</taxon>
        <taxon>Bacillati</taxon>
        <taxon>Bacillota</taxon>
        <taxon>Bacilli</taxon>
        <taxon>Bacillales</taxon>
        <taxon>Paenibacillaceae</taxon>
        <taxon>Paenibacillus</taxon>
    </lineage>
</organism>
<keyword evidence="1" id="KW-0472">Membrane</keyword>
<reference evidence="2" key="1">
    <citation type="submission" date="2022-01" db="EMBL/GenBank/DDBJ databases">
        <title>Paenibacillus spongiae sp. nov., isolated from marine sponge.</title>
        <authorList>
            <person name="Li Z."/>
            <person name="Zhang M."/>
        </authorList>
    </citation>
    <scope>NUCLEOTIDE SEQUENCE</scope>
    <source>
        <strain evidence="2">PHS-Z3</strain>
    </source>
</reference>
<dbReference type="RefSeq" id="WP_258383404.1">
    <property type="nucleotide sequence ID" value="NZ_CP091430.1"/>
</dbReference>
<gene>
    <name evidence="2" type="ORF">L1F29_17715</name>
</gene>
<protein>
    <submittedName>
        <fullName evidence="2">DUF2306 domain-containing protein</fullName>
    </submittedName>
</protein>